<dbReference type="PANTHER" id="PTHR46066:SF2">
    <property type="entry name" value="CHITINASE DOMAIN-CONTAINING PROTEIN 1"/>
    <property type="match status" value="1"/>
</dbReference>
<dbReference type="InterPro" id="IPR001223">
    <property type="entry name" value="Glyco_hydro18_cat"/>
</dbReference>
<name>A0A0K8RD20_IXORI</name>
<dbReference type="InterPro" id="IPR029070">
    <property type="entry name" value="Chitinase_insertion_sf"/>
</dbReference>
<dbReference type="GO" id="GO:0016787">
    <property type="term" value="F:hydrolase activity"/>
    <property type="evidence" value="ECO:0007669"/>
    <property type="project" value="UniProtKB-KW"/>
</dbReference>
<evidence type="ECO:0000256" key="2">
    <source>
        <dbReference type="ARBA" id="ARBA00040976"/>
    </source>
</evidence>
<dbReference type="Pfam" id="PF00704">
    <property type="entry name" value="Glyco_hydro_18"/>
    <property type="match status" value="1"/>
</dbReference>
<dbReference type="Gene3D" id="3.10.50.10">
    <property type="match status" value="1"/>
</dbReference>
<keyword evidence="5" id="KW-0378">Hydrolase</keyword>
<evidence type="ECO:0000256" key="1">
    <source>
        <dbReference type="ARBA" id="ARBA00009336"/>
    </source>
</evidence>
<evidence type="ECO:0000259" key="4">
    <source>
        <dbReference type="PROSITE" id="PS51910"/>
    </source>
</evidence>
<comment type="similarity">
    <text evidence="1">Belongs to the glycosyl hydrolase 18 family.</text>
</comment>
<dbReference type="EMBL" id="GADI01004768">
    <property type="protein sequence ID" value="JAA69040.1"/>
    <property type="molecule type" value="mRNA"/>
</dbReference>
<dbReference type="AlphaFoldDB" id="A0A0K8RD20"/>
<sequence length="392" mass="43879">MKFNSAYSLVLLCLLPVNTRSTISPSDKKKVKSVKPLPPGETTVFERELVTEHVKVHDILKHHQSYCRSKTADKRFRGPVLGYVTPWNNRGYDIAKIFGAKFAYVSPVWLQLEVSQAKGGFSVAGQHDVDQGWIEDVRSPGRNVKMVPRILFERWTPNQLVTVSSSKKKLNSMATILQELADKSGFDGYVVELWSQFRRPDGRTNDQAHPAFGAATPREELGHYLGDTAVCLSREIAAGMFTKKDFDNLSKHVTAFSLMTYDYSSPQRPGPSSPIGWIRKCVESLAPQKGAARERILLGLNFYGYSYTSVGGGPILGSQLVSELGQSKQSKVSWDPDASEHYFEYKVADGRRTVFYPTLHSVDQRLKLAEELGTGVAIWELGQGLDYFYDLL</sequence>
<dbReference type="GO" id="GO:0005975">
    <property type="term" value="P:carbohydrate metabolic process"/>
    <property type="evidence" value="ECO:0007669"/>
    <property type="project" value="InterPro"/>
</dbReference>
<feature type="domain" description="GH18" evidence="4">
    <location>
        <begin position="78"/>
        <end position="392"/>
    </location>
</feature>
<dbReference type="CDD" id="cd02876">
    <property type="entry name" value="GH18_SI-CLP"/>
    <property type="match status" value="1"/>
</dbReference>
<dbReference type="GO" id="GO:0012505">
    <property type="term" value="C:endomembrane system"/>
    <property type="evidence" value="ECO:0007669"/>
    <property type="project" value="TreeGrafter"/>
</dbReference>
<feature type="signal peptide" evidence="3">
    <location>
        <begin position="1"/>
        <end position="21"/>
    </location>
</feature>
<evidence type="ECO:0000256" key="3">
    <source>
        <dbReference type="SAM" id="SignalP"/>
    </source>
</evidence>
<dbReference type="PANTHER" id="PTHR46066">
    <property type="entry name" value="CHITINASE DOMAIN-CONTAINING PROTEIN 1 FAMILY MEMBER"/>
    <property type="match status" value="1"/>
</dbReference>
<reference evidence="5" key="1">
    <citation type="submission" date="2012-12" db="EMBL/GenBank/DDBJ databases">
        <title>Identification and characterization of a phenylalanine ammonia-lyase gene family in Isatis indigotica Fort.</title>
        <authorList>
            <person name="Liu Q."/>
            <person name="Chen J."/>
            <person name="Zhou X."/>
            <person name="Di P."/>
            <person name="Xiao Y."/>
            <person name="Xuan H."/>
            <person name="Zhang L."/>
            <person name="Chen W."/>
        </authorList>
    </citation>
    <scope>NUCLEOTIDE SEQUENCE</scope>
    <source>
        <tissue evidence="5">Salivary gland</tissue>
    </source>
</reference>
<keyword evidence="3" id="KW-0732">Signal</keyword>
<dbReference type="SUPFAM" id="SSF51445">
    <property type="entry name" value="(Trans)glycosidases"/>
    <property type="match status" value="1"/>
</dbReference>
<dbReference type="GO" id="GO:0008061">
    <property type="term" value="F:chitin binding"/>
    <property type="evidence" value="ECO:0007669"/>
    <property type="project" value="InterPro"/>
</dbReference>
<dbReference type="InterPro" id="IPR011583">
    <property type="entry name" value="Chitinase_II/V-like_cat"/>
</dbReference>
<dbReference type="PROSITE" id="PS51910">
    <property type="entry name" value="GH18_2"/>
    <property type="match status" value="1"/>
</dbReference>
<accession>A0A0K8RD20</accession>
<dbReference type="GO" id="GO:0070492">
    <property type="term" value="F:oligosaccharide binding"/>
    <property type="evidence" value="ECO:0007669"/>
    <property type="project" value="TreeGrafter"/>
</dbReference>
<protein>
    <recommendedName>
        <fullName evidence="2">Chitinase domain-containing protein 1</fullName>
    </recommendedName>
</protein>
<dbReference type="Gene3D" id="3.20.20.80">
    <property type="entry name" value="Glycosidases"/>
    <property type="match status" value="1"/>
</dbReference>
<dbReference type="SMART" id="SM00636">
    <property type="entry name" value="Glyco_18"/>
    <property type="match status" value="1"/>
</dbReference>
<proteinExistence type="evidence at transcript level"/>
<dbReference type="InterPro" id="IPR017853">
    <property type="entry name" value="GH"/>
</dbReference>
<feature type="chain" id="PRO_5005517527" description="Chitinase domain-containing protein 1" evidence="3">
    <location>
        <begin position="22"/>
        <end position="392"/>
    </location>
</feature>
<evidence type="ECO:0000313" key="5">
    <source>
        <dbReference type="EMBL" id="JAA69040.1"/>
    </source>
</evidence>
<organism evidence="5">
    <name type="scientific">Ixodes ricinus</name>
    <name type="common">Common tick</name>
    <name type="synonym">Acarus ricinus</name>
    <dbReference type="NCBI Taxonomy" id="34613"/>
    <lineage>
        <taxon>Eukaryota</taxon>
        <taxon>Metazoa</taxon>
        <taxon>Ecdysozoa</taxon>
        <taxon>Arthropoda</taxon>
        <taxon>Chelicerata</taxon>
        <taxon>Arachnida</taxon>
        <taxon>Acari</taxon>
        <taxon>Parasitiformes</taxon>
        <taxon>Ixodida</taxon>
        <taxon>Ixodoidea</taxon>
        <taxon>Ixodidae</taxon>
        <taxon>Ixodinae</taxon>
        <taxon>Ixodes</taxon>
    </lineage>
</organism>